<keyword evidence="6" id="KW-0408">Iron</keyword>
<keyword evidence="1" id="KW-0813">Transport</keyword>
<organism evidence="9 10">
    <name type="scientific">Desulfovibrio psychrotolerans</name>
    <dbReference type="NCBI Taxonomy" id="415242"/>
    <lineage>
        <taxon>Bacteria</taxon>
        <taxon>Pseudomonadati</taxon>
        <taxon>Thermodesulfobacteriota</taxon>
        <taxon>Desulfovibrionia</taxon>
        <taxon>Desulfovibrionales</taxon>
        <taxon>Desulfovibrionaceae</taxon>
        <taxon>Desulfovibrio</taxon>
    </lineage>
</organism>
<evidence type="ECO:0000313" key="10">
    <source>
        <dbReference type="Proteomes" id="UP000503820"/>
    </source>
</evidence>
<evidence type="ECO:0000256" key="4">
    <source>
        <dbReference type="ARBA" id="ARBA00022737"/>
    </source>
</evidence>
<dbReference type="InterPro" id="IPR029039">
    <property type="entry name" value="Flavoprotein-like_sf"/>
</dbReference>
<evidence type="ECO:0000256" key="3">
    <source>
        <dbReference type="ARBA" id="ARBA00022723"/>
    </source>
</evidence>
<dbReference type="RefSeq" id="WP_174410819.1">
    <property type="nucleotide sequence ID" value="NZ_BLVP01000035.1"/>
</dbReference>
<keyword evidence="7" id="KW-0411">Iron-sulfur</keyword>
<evidence type="ECO:0000256" key="7">
    <source>
        <dbReference type="ARBA" id="ARBA00023014"/>
    </source>
</evidence>
<reference evidence="9 10" key="1">
    <citation type="submission" date="2020-05" db="EMBL/GenBank/DDBJ databases">
        <title>Draft genome sequence of Desulfovibrio psychrotolerans JS1T.</title>
        <authorList>
            <person name="Ueno A."/>
            <person name="Tamazawa S."/>
            <person name="Tamamura S."/>
            <person name="Murakami T."/>
            <person name="Kiyama T."/>
            <person name="Inomata H."/>
            <person name="Amano Y."/>
            <person name="Miyakawa K."/>
            <person name="Tamaki H."/>
            <person name="Naganuma T."/>
            <person name="Kaneko K."/>
        </authorList>
    </citation>
    <scope>NUCLEOTIDE SEQUENCE [LARGE SCALE GENOMIC DNA]</scope>
    <source>
        <strain evidence="9 10">JS1</strain>
    </source>
</reference>
<comment type="caution">
    <text evidence="9">The sequence shown here is derived from an EMBL/GenBank/DDBJ whole genome shotgun (WGS) entry which is preliminary data.</text>
</comment>
<keyword evidence="2" id="KW-0004">4Fe-4S</keyword>
<evidence type="ECO:0000256" key="5">
    <source>
        <dbReference type="ARBA" id="ARBA00022982"/>
    </source>
</evidence>
<dbReference type="PANTHER" id="PTHR43687">
    <property type="entry name" value="ADENYLYLSULFATE REDUCTASE, BETA SUBUNIT"/>
    <property type="match status" value="1"/>
</dbReference>
<dbReference type="PANTHER" id="PTHR43687:SF6">
    <property type="entry name" value="L-ASPARTATE SEMIALDEHYDE SULFURTRANSFERASE IRON-SULFUR SUBUNIT"/>
    <property type="match status" value="1"/>
</dbReference>
<dbReference type="PROSITE" id="PS51379">
    <property type="entry name" value="4FE4S_FER_2"/>
    <property type="match status" value="2"/>
</dbReference>
<evidence type="ECO:0000256" key="1">
    <source>
        <dbReference type="ARBA" id="ARBA00022448"/>
    </source>
</evidence>
<keyword evidence="4" id="KW-0677">Repeat</keyword>
<proteinExistence type="predicted"/>
<keyword evidence="3" id="KW-0479">Metal-binding</keyword>
<dbReference type="InterPro" id="IPR017896">
    <property type="entry name" value="4Fe4S_Fe-S-bd"/>
</dbReference>
<protein>
    <submittedName>
        <fullName evidence="9">(Fe-S)-binding protein</fullName>
    </submittedName>
</protein>
<dbReference type="Gene3D" id="3.40.50.360">
    <property type="match status" value="1"/>
</dbReference>
<accession>A0A7J0BWV7</accession>
<dbReference type="SUPFAM" id="SSF54862">
    <property type="entry name" value="4Fe-4S ferredoxins"/>
    <property type="match status" value="1"/>
</dbReference>
<keyword evidence="10" id="KW-1185">Reference proteome</keyword>
<dbReference type="Gene3D" id="3.30.70.20">
    <property type="match status" value="1"/>
</dbReference>
<evidence type="ECO:0000313" key="9">
    <source>
        <dbReference type="EMBL" id="GFM38200.1"/>
    </source>
</evidence>
<dbReference type="Pfam" id="PF13187">
    <property type="entry name" value="Fer4_9"/>
    <property type="match status" value="1"/>
</dbReference>
<gene>
    <name evidence="9" type="ORF">DSM19430T_28840</name>
</gene>
<dbReference type="AlphaFoldDB" id="A0A7J0BWV7"/>
<feature type="domain" description="4Fe-4S ferredoxin-type" evidence="8">
    <location>
        <begin position="208"/>
        <end position="237"/>
    </location>
</feature>
<dbReference type="GO" id="GO:0046872">
    <property type="term" value="F:metal ion binding"/>
    <property type="evidence" value="ECO:0007669"/>
    <property type="project" value="UniProtKB-KW"/>
</dbReference>
<sequence>MNIGSVTLLYFSPTGTTRTLLQSIAQGVLGHSGHGANGSNGANETNENNGASVAEHADITTPEARAAALRNITADTVLVVGMPVYMGRIPALAAEWLRSIRVQQVPVICVAVYGNRAYEDALAELQHLMAECGGVPVAAAAYIGEHSFSCETLPTAHGRPNADDLAHAKDFGSRVRAKLQNMSDLSAHKGIAVPGEYPSQKNTVLWSVDFIAVSDACARCGQCAAVCPAGAISPYDSAAINIEACITCCACIKQCPVQARSIKPGPVMEARKRLNSLFSAPKQPEVFL</sequence>
<dbReference type="SUPFAM" id="SSF52218">
    <property type="entry name" value="Flavoproteins"/>
    <property type="match status" value="1"/>
</dbReference>
<dbReference type="EMBL" id="BLVP01000035">
    <property type="protein sequence ID" value="GFM38200.1"/>
    <property type="molecule type" value="Genomic_DNA"/>
</dbReference>
<dbReference type="InterPro" id="IPR050572">
    <property type="entry name" value="Fe-S_Ferredoxin"/>
</dbReference>
<evidence type="ECO:0000256" key="2">
    <source>
        <dbReference type="ARBA" id="ARBA00022485"/>
    </source>
</evidence>
<keyword evidence="5" id="KW-0249">Electron transport</keyword>
<evidence type="ECO:0000256" key="6">
    <source>
        <dbReference type="ARBA" id="ARBA00023004"/>
    </source>
</evidence>
<feature type="domain" description="4Fe-4S ferredoxin-type" evidence="8">
    <location>
        <begin position="240"/>
        <end position="265"/>
    </location>
</feature>
<dbReference type="Proteomes" id="UP000503820">
    <property type="component" value="Unassembled WGS sequence"/>
</dbReference>
<dbReference type="GO" id="GO:0051539">
    <property type="term" value="F:4 iron, 4 sulfur cluster binding"/>
    <property type="evidence" value="ECO:0007669"/>
    <property type="project" value="UniProtKB-KW"/>
</dbReference>
<evidence type="ECO:0000259" key="8">
    <source>
        <dbReference type="PROSITE" id="PS51379"/>
    </source>
</evidence>
<name>A0A7J0BWV7_9BACT</name>